<dbReference type="Proteomes" id="UP000681967">
    <property type="component" value="Unassembled WGS sequence"/>
</dbReference>
<keyword evidence="5" id="KW-1185">Reference proteome</keyword>
<evidence type="ECO:0000313" key="4">
    <source>
        <dbReference type="EMBL" id="CAF5187447.1"/>
    </source>
</evidence>
<proteinExistence type="predicted"/>
<gene>
    <name evidence="2" type="ORF">BYL167_LOCUS63067</name>
    <name evidence="4" type="ORF">GIL414_LOCUS71647</name>
    <name evidence="1" type="ORF">OVN521_LOCUS39566</name>
    <name evidence="3" type="ORF">SMN809_LOCUS70278</name>
</gene>
<name>A0A820UE77_9BILA</name>
<sequence>MVTYDRLIPSTSPTKFFYVLREETTYTYDRDDNSNDDDLLSTG</sequence>
<dbReference type="Proteomes" id="UP000676336">
    <property type="component" value="Unassembled WGS sequence"/>
</dbReference>
<dbReference type="Proteomes" id="UP000663866">
    <property type="component" value="Unassembled WGS sequence"/>
</dbReference>
<evidence type="ECO:0000313" key="1">
    <source>
        <dbReference type="EMBL" id="CAF4480172.1"/>
    </source>
</evidence>
<organism evidence="1 5">
    <name type="scientific">Rotaria magnacalcarata</name>
    <dbReference type="NCBI Taxonomy" id="392030"/>
    <lineage>
        <taxon>Eukaryota</taxon>
        <taxon>Metazoa</taxon>
        <taxon>Spiralia</taxon>
        <taxon>Gnathifera</taxon>
        <taxon>Rotifera</taxon>
        <taxon>Eurotatoria</taxon>
        <taxon>Bdelloidea</taxon>
        <taxon>Philodinida</taxon>
        <taxon>Philodinidae</taxon>
        <taxon>Rotaria</taxon>
    </lineage>
</organism>
<reference evidence="1" key="1">
    <citation type="submission" date="2021-02" db="EMBL/GenBank/DDBJ databases">
        <authorList>
            <person name="Nowell W R."/>
        </authorList>
    </citation>
    <scope>NUCLEOTIDE SEQUENCE</scope>
</reference>
<evidence type="ECO:0000313" key="2">
    <source>
        <dbReference type="EMBL" id="CAF5090248.1"/>
    </source>
</evidence>
<dbReference type="EMBL" id="CAJOBG010050427">
    <property type="protein sequence ID" value="CAF4480172.1"/>
    <property type="molecule type" value="Genomic_DNA"/>
</dbReference>
<evidence type="ECO:0000313" key="3">
    <source>
        <dbReference type="EMBL" id="CAF5185291.1"/>
    </source>
</evidence>
<feature type="non-terminal residue" evidence="1">
    <location>
        <position position="43"/>
    </location>
</feature>
<evidence type="ECO:0000313" key="5">
    <source>
        <dbReference type="Proteomes" id="UP000663866"/>
    </source>
</evidence>
<dbReference type="EMBL" id="CAJOBH010235874">
    <property type="protein sequence ID" value="CAF5090248.1"/>
    <property type="molecule type" value="Genomic_DNA"/>
</dbReference>
<dbReference type="EMBL" id="CAJOBJ010334727">
    <property type="protein sequence ID" value="CAF5187447.1"/>
    <property type="molecule type" value="Genomic_DNA"/>
</dbReference>
<protein>
    <submittedName>
        <fullName evidence="1">Uncharacterized protein</fullName>
    </submittedName>
</protein>
<comment type="caution">
    <text evidence="1">The sequence shown here is derived from an EMBL/GenBank/DDBJ whole genome shotgun (WGS) entry which is preliminary data.</text>
</comment>
<dbReference type="EMBL" id="CAJOBI010321142">
    <property type="protein sequence ID" value="CAF5185291.1"/>
    <property type="molecule type" value="Genomic_DNA"/>
</dbReference>
<feature type="non-terminal residue" evidence="1">
    <location>
        <position position="1"/>
    </location>
</feature>
<accession>A0A820UE77</accession>
<dbReference type="AlphaFoldDB" id="A0A820UE77"/>
<dbReference type="Proteomes" id="UP000681720">
    <property type="component" value="Unassembled WGS sequence"/>
</dbReference>